<protein>
    <submittedName>
        <fullName evidence="2">Uncharacterized protein</fullName>
    </submittedName>
</protein>
<evidence type="ECO:0000256" key="1">
    <source>
        <dbReference type="SAM" id="MobiDB-lite"/>
    </source>
</evidence>
<dbReference type="AlphaFoldDB" id="A0A8H6JU28"/>
<reference evidence="2 3" key="1">
    <citation type="journal article" date="2020" name="Phytopathology">
        <title>Genome Sequence Resources of Colletotrichum truncatum, C. plurivorum, C. musicola, and C. sojae: Four Species Pathogenic to Soybean (Glycine max).</title>
        <authorList>
            <person name="Rogerio F."/>
            <person name="Boufleur T.R."/>
            <person name="Ciampi-Guillardi M."/>
            <person name="Sukno S.A."/>
            <person name="Thon M.R."/>
            <person name="Massola Junior N.S."/>
            <person name="Baroncelli R."/>
        </authorList>
    </citation>
    <scope>NUCLEOTIDE SEQUENCE [LARGE SCALE GENOMIC DNA]</scope>
    <source>
        <strain evidence="2 3">LFN0009</strain>
    </source>
</reference>
<proteinExistence type="predicted"/>
<organism evidence="2 3">
    <name type="scientific">Colletotrichum sojae</name>
    <dbReference type="NCBI Taxonomy" id="2175907"/>
    <lineage>
        <taxon>Eukaryota</taxon>
        <taxon>Fungi</taxon>
        <taxon>Dikarya</taxon>
        <taxon>Ascomycota</taxon>
        <taxon>Pezizomycotina</taxon>
        <taxon>Sordariomycetes</taxon>
        <taxon>Hypocreomycetidae</taxon>
        <taxon>Glomerellales</taxon>
        <taxon>Glomerellaceae</taxon>
        <taxon>Colletotrichum</taxon>
        <taxon>Colletotrichum orchidearum species complex</taxon>
    </lineage>
</organism>
<sequence length="158" mass="17561">MGYALSHDTSQNPGPHKPPPPADLLGKWQHILTQKCPDASSTLDDVRNWVTLLCRSRGLPWETAEGLAATIPWDGGELVVRLDAEMDHVRSVFEGSGLVSESEAEAIFRDMYTFIQERVHKQKTPEDIKLAGHASQPEKSKQQGPVCFQDLVIRSMAE</sequence>
<accession>A0A8H6JU28</accession>
<evidence type="ECO:0000313" key="2">
    <source>
        <dbReference type="EMBL" id="KAF6818708.1"/>
    </source>
</evidence>
<evidence type="ECO:0000313" key="3">
    <source>
        <dbReference type="Proteomes" id="UP000652219"/>
    </source>
</evidence>
<gene>
    <name evidence="2" type="ORF">CSOJ01_01661</name>
</gene>
<dbReference type="Proteomes" id="UP000652219">
    <property type="component" value="Unassembled WGS sequence"/>
</dbReference>
<feature type="region of interest" description="Disordered" evidence="1">
    <location>
        <begin position="1"/>
        <end position="22"/>
    </location>
</feature>
<name>A0A8H6JU28_9PEZI</name>
<keyword evidence="3" id="KW-1185">Reference proteome</keyword>
<comment type="caution">
    <text evidence="2">The sequence shown here is derived from an EMBL/GenBank/DDBJ whole genome shotgun (WGS) entry which is preliminary data.</text>
</comment>
<dbReference type="EMBL" id="WIGN01000013">
    <property type="protein sequence ID" value="KAF6818708.1"/>
    <property type="molecule type" value="Genomic_DNA"/>
</dbReference>